<feature type="region of interest" description="Disordered" evidence="2">
    <location>
        <begin position="68"/>
        <end position="107"/>
    </location>
</feature>
<dbReference type="Proteomes" id="UP000193689">
    <property type="component" value="Unassembled WGS sequence"/>
</dbReference>
<evidence type="ECO:0000256" key="1">
    <source>
        <dbReference type="ARBA" id="ARBA00023242"/>
    </source>
</evidence>
<keyword evidence="1" id="KW-0539">Nucleus</keyword>
<dbReference type="OrthoDB" id="5426982at2759"/>
<dbReference type="GO" id="GO:0008270">
    <property type="term" value="F:zinc ion binding"/>
    <property type="evidence" value="ECO:0007669"/>
    <property type="project" value="InterPro"/>
</dbReference>
<sequence>MAGTYHLERIANEAPGLISQVERRNLPETVPYDSSNCFHSSLYPEDQSEEDNEVNFEDWLDLSAAYGDSDDLDVRSNQDDTSLPGLTSGTSDEAGNASPSSPRPVDTISDAASLRVLRQQDDALTIPQLREVRPKNTNYPPGIQILNNSASSSGNIPDNQREMYTSNSPFLPSASQQMTFTSGNTSAQDRKNRGRRRGPLQNKDEVAGVRYCGACIRCHLKRIKCATTACDRCDRFAEELNREYQSGDFIPSTQDVCIRAQSLAAIGPAFESSSSNYSSKSGMISSPVSWYICLDDTARTPVLQILIQEVVSQQVVPYGRHPPRYHMLYRNHVPERKELVSLSEKQMTMGQTIDFQYVLDRFTHSHVGSGAQNVSPVRGSQTPLLWNLLSDIHIFRCMYRIYRSRPFLYKEHPTSQARPLPQSVMSELRGLARSNMNSLERNILANFDKLSKPNNGEELLIWACIMQMILTYHDIFCLMTAQLRPRLGYEPAPRALPIHLASQEAAKKLFMALFVVCKCHFQKGMPGEDVDVVAVPGPANSRVMLQQQLRDELETISMKRAEPFSLLGQQSSPLDGYLKILLVTPNKPERNKKRRTA</sequence>
<comment type="caution">
    <text evidence="3">The sequence shown here is derived from an EMBL/GenBank/DDBJ whole genome shotgun (WGS) entry which is preliminary data.</text>
</comment>
<feature type="region of interest" description="Disordered" evidence="2">
    <location>
        <begin position="30"/>
        <end position="50"/>
    </location>
</feature>
<dbReference type="RefSeq" id="XP_040714113.1">
    <property type="nucleotide sequence ID" value="XM_040860561.1"/>
</dbReference>
<reference evidence="3 4" key="1">
    <citation type="submission" date="2016-07" db="EMBL/GenBank/DDBJ databases">
        <title>Pervasive Adenine N6-methylation of Active Genes in Fungi.</title>
        <authorList>
            <consortium name="DOE Joint Genome Institute"/>
            <person name="Mondo S.J."/>
            <person name="Dannebaum R.O."/>
            <person name="Kuo R.C."/>
            <person name="Labutti K."/>
            <person name="Haridas S."/>
            <person name="Kuo A."/>
            <person name="Salamov A."/>
            <person name="Ahrendt S.R."/>
            <person name="Lipzen A."/>
            <person name="Sullivan W."/>
            <person name="Andreopoulos W.B."/>
            <person name="Clum A."/>
            <person name="Lindquist E."/>
            <person name="Daum C."/>
            <person name="Ramamoorthy G.K."/>
            <person name="Gryganskyi A."/>
            <person name="Culley D."/>
            <person name="Magnuson J.K."/>
            <person name="James T.Y."/>
            <person name="O'Malley M.A."/>
            <person name="Stajich J.E."/>
            <person name="Spatafora J.W."/>
            <person name="Visel A."/>
            <person name="Grigoriev I.V."/>
        </authorList>
    </citation>
    <scope>NUCLEOTIDE SEQUENCE [LARGE SCALE GENOMIC DNA]</scope>
    <source>
        <strain evidence="3 4">CBS 129021</strain>
    </source>
</reference>
<feature type="compositionally biased region" description="Polar residues" evidence="2">
    <location>
        <begin position="79"/>
        <end position="100"/>
    </location>
</feature>
<dbReference type="AlphaFoldDB" id="A0A1Y2DSP6"/>
<dbReference type="EMBL" id="MCFJ01000009">
    <property type="protein sequence ID" value="ORY62277.1"/>
    <property type="molecule type" value="Genomic_DNA"/>
</dbReference>
<gene>
    <name evidence="3" type="ORF">BCR38DRAFT_438000</name>
</gene>
<keyword evidence="4" id="KW-1185">Reference proteome</keyword>
<evidence type="ECO:0000313" key="4">
    <source>
        <dbReference type="Proteomes" id="UP000193689"/>
    </source>
</evidence>
<feature type="region of interest" description="Disordered" evidence="2">
    <location>
        <begin position="147"/>
        <end position="202"/>
    </location>
</feature>
<proteinExistence type="predicted"/>
<evidence type="ECO:0000256" key="2">
    <source>
        <dbReference type="SAM" id="MobiDB-lite"/>
    </source>
</evidence>
<evidence type="ECO:0000313" key="3">
    <source>
        <dbReference type="EMBL" id="ORY62277.1"/>
    </source>
</evidence>
<dbReference type="GO" id="GO:0000981">
    <property type="term" value="F:DNA-binding transcription factor activity, RNA polymerase II-specific"/>
    <property type="evidence" value="ECO:0007669"/>
    <property type="project" value="InterPro"/>
</dbReference>
<feature type="compositionally biased region" description="Polar residues" evidence="2">
    <location>
        <begin position="147"/>
        <end position="187"/>
    </location>
</feature>
<dbReference type="GeneID" id="63776773"/>
<protein>
    <submittedName>
        <fullName evidence="3">Uncharacterized protein</fullName>
    </submittedName>
</protein>
<dbReference type="InParanoid" id="A0A1Y2DSP6"/>
<name>A0A1Y2DSP6_9PEZI</name>
<dbReference type="PANTHER" id="PTHR35392">
    <property type="entry name" value="ZN(II)2CYS6 TRANSCRIPTION FACTOR (EUROFUNG)-RELATED-RELATED"/>
    <property type="match status" value="1"/>
</dbReference>
<accession>A0A1Y2DSP6</accession>
<dbReference type="InterPro" id="IPR052973">
    <property type="entry name" value="Fungal_sec-metab_reg_TF"/>
</dbReference>
<organism evidence="3 4">
    <name type="scientific">Pseudomassariella vexata</name>
    <dbReference type="NCBI Taxonomy" id="1141098"/>
    <lineage>
        <taxon>Eukaryota</taxon>
        <taxon>Fungi</taxon>
        <taxon>Dikarya</taxon>
        <taxon>Ascomycota</taxon>
        <taxon>Pezizomycotina</taxon>
        <taxon>Sordariomycetes</taxon>
        <taxon>Xylariomycetidae</taxon>
        <taxon>Amphisphaeriales</taxon>
        <taxon>Pseudomassariaceae</taxon>
        <taxon>Pseudomassariella</taxon>
    </lineage>
</organism>
<dbReference type="InterPro" id="IPR001138">
    <property type="entry name" value="Zn2Cys6_DnaBD"/>
</dbReference>
<dbReference type="CDD" id="cd00067">
    <property type="entry name" value="GAL4"/>
    <property type="match status" value="1"/>
</dbReference>